<reference evidence="1 2" key="1">
    <citation type="submission" date="2022-03" db="EMBL/GenBank/DDBJ databases">
        <authorList>
            <person name="He Y."/>
        </authorList>
    </citation>
    <scope>NUCLEOTIDE SEQUENCE [LARGE SCALE GENOMIC DNA]</scope>
    <source>
        <strain evidence="1 2">TK19116</strain>
    </source>
</reference>
<evidence type="ECO:0000313" key="1">
    <source>
        <dbReference type="EMBL" id="MCQ0971202.1"/>
    </source>
</evidence>
<accession>A0ABT1MSC4</accession>
<keyword evidence="2" id="KW-1185">Reference proteome</keyword>
<gene>
    <name evidence="1" type="ORF">MLD63_12295</name>
</gene>
<dbReference type="InterPro" id="IPR049457">
    <property type="entry name" value="Emfourin"/>
</dbReference>
<dbReference type="RefSeq" id="WP_255330211.1">
    <property type="nucleotide sequence ID" value="NZ_JAKZEU010000004.1"/>
</dbReference>
<sequence length="98" mass="11058">MIIEISSSGGFGGIAVPAMNTRIDVDRQSASMQKEICEYFEPQDLDRLARAKAPARGADMMTYEIRVIDRQSGQHVYRLREDQIPPEMLDLLDSLRDG</sequence>
<name>A0ABT1MSC4_9RHOB</name>
<dbReference type="Pfam" id="PF20242">
    <property type="entry name" value="Emfourin"/>
    <property type="match status" value="1"/>
</dbReference>
<protein>
    <submittedName>
        <fullName evidence="1">Uncharacterized protein</fullName>
    </submittedName>
</protein>
<dbReference type="Proteomes" id="UP001203945">
    <property type="component" value="Unassembled WGS sequence"/>
</dbReference>
<proteinExistence type="predicted"/>
<organism evidence="1 2">
    <name type="scientific">Paracoccus albicereus</name>
    <dbReference type="NCBI Taxonomy" id="2922394"/>
    <lineage>
        <taxon>Bacteria</taxon>
        <taxon>Pseudomonadati</taxon>
        <taxon>Pseudomonadota</taxon>
        <taxon>Alphaproteobacteria</taxon>
        <taxon>Rhodobacterales</taxon>
        <taxon>Paracoccaceae</taxon>
        <taxon>Paracoccus</taxon>
    </lineage>
</organism>
<dbReference type="EMBL" id="JAKZEU010000004">
    <property type="protein sequence ID" value="MCQ0971202.1"/>
    <property type="molecule type" value="Genomic_DNA"/>
</dbReference>
<comment type="caution">
    <text evidence="1">The sequence shown here is derived from an EMBL/GenBank/DDBJ whole genome shotgun (WGS) entry which is preliminary data.</text>
</comment>
<evidence type="ECO:0000313" key="2">
    <source>
        <dbReference type="Proteomes" id="UP001203945"/>
    </source>
</evidence>